<accession>A0A3P7L7K9</accession>
<evidence type="ECO:0000313" key="1">
    <source>
        <dbReference type="EMBL" id="VDM78765.1"/>
    </source>
</evidence>
<dbReference type="AlphaFoldDB" id="A0A3P7L7K9"/>
<reference evidence="1 2" key="1">
    <citation type="submission" date="2018-11" db="EMBL/GenBank/DDBJ databases">
        <authorList>
            <consortium name="Pathogen Informatics"/>
        </authorList>
    </citation>
    <scope>NUCLEOTIDE SEQUENCE [LARGE SCALE GENOMIC DNA]</scope>
</reference>
<dbReference type="EMBL" id="UYYB01102868">
    <property type="protein sequence ID" value="VDM78765.1"/>
    <property type="molecule type" value="Genomic_DNA"/>
</dbReference>
<dbReference type="Proteomes" id="UP000270094">
    <property type="component" value="Unassembled WGS sequence"/>
</dbReference>
<organism evidence="1 2">
    <name type="scientific">Strongylus vulgaris</name>
    <name type="common">Blood worm</name>
    <dbReference type="NCBI Taxonomy" id="40348"/>
    <lineage>
        <taxon>Eukaryota</taxon>
        <taxon>Metazoa</taxon>
        <taxon>Ecdysozoa</taxon>
        <taxon>Nematoda</taxon>
        <taxon>Chromadorea</taxon>
        <taxon>Rhabditida</taxon>
        <taxon>Rhabditina</taxon>
        <taxon>Rhabditomorpha</taxon>
        <taxon>Strongyloidea</taxon>
        <taxon>Strongylidae</taxon>
        <taxon>Strongylus</taxon>
    </lineage>
</organism>
<proteinExistence type="predicted"/>
<evidence type="ECO:0000313" key="2">
    <source>
        <dbReference type="Proteomes" id="UP000270094"/>
    </source>
</evidence>
<name>A0A3P7L7K9_STRVU</name>
<gene>
    <name evidence="1" type="ORF">SVUK_LOCUS13763</name>
</gene>
<sequence length="103" mass="12054">MESAVTMPMYHVSRTTRFIRFWKALPHMLIKEYPEQTIMYSTFGLAGVIIAIYKLSKYGTEGGKPYYRGYYDVVRPNDPIALSWRKPEDYPAPYLSPNVETDY</sequence>
<keyword evidence="2" id="KW-1185">Reference proteome</keyword>
<protein>
    <submittedName>
        <fullName evidence="1">Uncharacterized protein</fullName>
    </submittedName>
</protein>
<dbReference type="OrthoDB" id="5786237at2759"/>